<dbReference type="InterPro" id="IPR018044">
    <property type="entry name" value="Peptidase_S11"/>
</dbReference>
<dbReference type="InterPro" id="IPR001967">
    <property type="entry name" value="Peptidase_S11_N"/>
</dbReference>
<keyword evidence="2" id="KW-0732">Signal</keyword>
<keyword evidence="3" id="KW-0378">Hydrolase</keyword>
<dbReference type="STRING" id="1235591.CAK95_04710"/>
<dbReference type="RefSeq" id="WP_086086888.1">
    <property type="nucleotide sequence ID" value="NZ_CP021112.1"/>
</dbReference>
<sequence length="486" mass="50554">MASAQRAGAESMLLIEADSGRVLHSENATQPWYPASVTKLMTAYVTLKAVKAGRISLDTLITVSPDAVAQAPSKMGFKAGSQLTVDNALKMLMVKSANDIAVTLAEGVSGSVPAFAEEMNRAAARLGMMQTSYVNPNGLPADEQITSARDQAILARAIYRELPEYELYWRISAIKLGKRVMRNYNTLLDRYPGTDGMKTGFICASGFNVVVSAKRNNRRLIAVVFGAPSGGVRAVKAAQMLERGFQSNRFSWLTPTSGTVETLKAIDAPPPNLRDDICGKKRKRPAAESEDIDDEHTQATLPPGMDPNSPQAVMLSSLHTANTKPSALIGPLVPSMEPIEVFLGPTKGSVPDTQVAGPKPKKKSKPSATAAATPAKPAAAPVAAASPATTSAKPTLTTPSAPPVGKFTSTGTANPTAKPDTAAPASAAKKKATKSAAAPAAGSSKTTAAPTTKPKPKKSADPAQRPTAEATAKPAAKPAQPAATTR</sequence>
<keyword evidence="6" id="KW-0961">Cell wall biogenesis/degradation</keyword>
<dbReference type="GO" id="GO:0009252">
    <property type="term" value="P:peptidoglycan biosynthetic process"/>
    <property type="evidence" value="ECO:0007669"/>
    <property type="project" value="UniProtKB-KW"/>
</dbReference>
<evidence type="ECO:0000256" key="5">
    <source>
        <dbReference type="ARBA" id="ARBA00022984"/>
    </source>
</evidence>
<keyword evidence="5" id="KW-0573">Peptidoglycan synthesis</keyword>
<evidence type="ECO:0000256" key="6">
    <source>
        <dbReference type="ARBA" id="ARBA00023316"/>
    </source>
</evidence>
<evidence type="ECO:0000313" key="9">
    <source>
        <dbReference type="EMBL" id="ARP98468.1"/>
    </source>
</evidence>
<dbReference type="Proteomes" id="UP000194137">
    <property type="component" value="Chromosome"/>
</dbReference>
<comment type="similarity">
    <text evidence="1 7">Belongs to the peptidase S11 family.</text>
</comment>
<reference evidence="9 10" key="1">
    <citation type="submission" date="2017-05" db="EMBL/GenBank/DDBJ databases">
        <title>Full genome sequence of Pseudorhodoplanes sinuspersici.</title>
        <authorList>
            <person name="Dastgheib S.M.M."/>
            <person name="Shavandi M."/>
            <person name="Tirandaz H."/>
        </authorList>
    </citation>
    <scope>NUCLEOTIDE SEQUENCE [LARGE SCALE GENOMIC DNA]</scope>
    <source>
        <strain evidence="9 10">RIPI110</strain>
    </source>
</reference>
<feature type="region of interest" description="Disordered" evidence="8">
    <location>
        <begin position="344"/>
        <end position="486"/>
    </location>
</feature>
<evidence type="ECO:0000256" key="7">
    <source>
        <dbReference type="RuleBase" id="RU004016"/>
    </source>
</evidence>
<evidence type="ECO:0000256" key="1">
    <source>
        <dbReference type="ARBA" id="ARBA00007164"/>
    </source>
</evidence>
<dbReference type="GO" id="GO:0009002">
    <property type="term" value="F:serine-type D-Ala-D-Ala carboxypeptidase activity"/>
    <property type="evidence" value="ECO:0007669"/>
    <property type="project" value="InterPro"/>
</dbReference>
<dbReference type="KEGG" id="psin:CAK95_04710"/>
<protein>
    <submittedName>
        <fullName evidence="9">Uncharacterized protein</fullName>
    </submittedName>
</protein>
<organism evidence="9 10">
    <name type="scientific">Pseudorhodoplanes sinuspersici</name>
    <dbReference type="NCBI Taxonomy" id="1235591"/>
    <lineage>
        <taxon>Bacteria</taxon>
        <taxon>Pseudomonadati</taxon>
        <taxon>Pseudomonadota</taxon>
        <taxon>Alphaproteobacteria</taxon>
        <taxon>Hyphomicrobiales</taxon>
        <taxon>Pseudorhodoplanes</taxon>
    </lineage>
</organism>
<evidence type="ECO:0000256" key="8">
    <source>
        <dbReference type="SAM" id="MobiDB-lite"/>
    </source>
</evidence>
<dbReference type="EMBL" id="CP021112">
    <property type="protein sequence ID" value="ARP98468.1"/>
    <property type="molecule type" value="Genomic_DNA"/>
</dbReference>
<proteinExistence type="inferred from homology"/>
<dbReference type="GO" id="GO:0071555">
    <property type="term" value="P:cell wall organization"/>
    <property type="evidence" value="ECO:0007669"/>
    <property type="project" value="UniProtKB-KW"/>
</dbReference>
<keyword evidence="10" id="KW-1185">Reference proteome</keyword>
<dbReference type="SUPFAM" id="SSF56601">
    <property type="entry name" value="beta-lactamase/transpeptidase-like"/>
    <property type="match status" value="1"/>
</dbReference>
<dbReference type="Pfam" id="PF00768">
    <property type="entry name" value="Peptidase_S11"/>
    <property type="match status" value="1"/>
</dbReference>
<feature type="region of interest" description="Disordered" evidence="8">
    <location>
        <begin position="267"/>
        <end position="310"/>
    </location>
</feature>
<evidence type="ECO:0000256" key="2">
    <source>
        <dbReference type="ARBA" id="ARBA00022729"/>
    </source>
</evidence>
<feature type="compositionally biased region" description="Low complexity" evidence="8">
    <location>
        <begin position="434"/>
        <end position="452"/>
    </location>
</feature>
<dbReference type="GO" id="GO:0006508">
    <property type="term" value="P:proteolysis"/>
    <property type="evidence" value="ECO:0007669"/>
    <property type="project" value="InterPro"/>
</dbReference>
<name>A0A1W6ZM41_9HYPH</name>
<feature type="compositionally biased region" description="Low complexity" evidence="8">
    <location>
        <begin position="412"/>
        <end position="427"/>
    </location>
</feature>
<evidence type="ECO:0000313" key="10">
    <source>
        <dbReference type="Proteomes" id="UP000194137"/>
    </source>
</evidence>
<dbReference type="AlphaFoldDB" id="A0A1W6ZM41"/>
<dbReference type="PANTHER" id="PTHR21581:SF6">
    <property type="entry name" value="TRAFFICKING PROTEIN PARTICLE COMPLEX SUBUNIT 12"/>
    <property type="match status" value="1"/>
</dbReference>
<keyword evidence="4" id="KW-0133">Cell shape</keyword>
<dbReference type="Gene3D" id="3.40.710.10">
    <property type="entry name" value="DD-peptidase/beta-lactamase superfamily"/>
    <property type="match status" value="1"/>
</dbReference>
<evidence type="ECO:0000256" key="3">
    <source>
        <dbReference type="ARBA" id="ARBA00022801"/>
    </source>
</evidence>
<dbReference type="PANTHER" id="PTHR21581">
    <property type="entry name" value="D-ALANYL-D-ALANINE CARBOXYPEPTIDASE"/>
    <property type="match status" value="1"/>
</dbReference>
<feature type="compositionally biased region" description="Low complexity" evidence="8">
    <location>
        <begin position="366"/>
        <end position="399"/>
    </location>
</feature>
<accession>A0A1W6ZM41</accession>
<dbReference type="InterPro" id="IPR012338">
    <property type="entry name" value="Beta-lactam/transpept-like"/>
</dbReference>
<gene>
    <name evidence="9" type="ORF">CAK95_04710</name>
</gene>
<dbReference type="OrthoDB" id="9795979at2"/>
<dbReference type="GO" id="GO:0008360">
    <property type="term" value="P:regulation of cell shape"/>
    <property type="evidence" value="ECO:0007669"/>
    <property type="project" value="UniProtKB-KW"/>
</dbReference>
<evidence type="ECO:0000256" key="4">
    <source>
        <dbReference type="ARBA" id="ARBA00022960"/>
    </source>
</evidence>
<dbReference type="PRINTS" id="PR00725">
    <property type="entry name" value="DADACBPTASE1"/>
</dbReference>
<feature type="compositionally biased region" description="Low complexity" evidence="8">
    <location>
        <begin position="461"/>
        <end position="486"/>
    </location>
</feature>